<evidence type="ECO:0000313" key="3">
    <source>
        <dbReference type="EMBL" id="KAF1925620.1"/>
    </source>
</evidence>
<feature type="transmembrane region" description="Helical" evidence="1">
    <location>
        <begin position="136"/>
        <end position="155"/>
    </location>
</feature>
<accession>A0A6A5RE81</accession>
<feature type="domain" description="Acyltransferase 3" evidence="2">
    <location>
        <begin position="35"/>
        <end position="435"/>
    </location>
</feature>
<dbReference type="Pfam" id="PF01757">
    <property type="entry name" value="Acyl_transf_3"/>
    <property type="match status" value="1"/>
</dbReference>
<dbReference type="InterPro" id="IPR050879">
    <property type="entry name" value="Acyltransferase_3"/>
</dbReference>
<feature type="transmembrane region" description="Helical" evidence="1">
    <location>
        <begin position="245"/>
        <end position="273"/>
    </location>
</feature>
<sequence>MLLRKIRLHIPAPTFPGILFAPSSENNEPTLSNTAWLDGVRGFAALIVAINHITSSEIGFRFQGFHAQPVDVNTSVLQLPPFRIIFGMKAMVPLFFVVSGYCLSIQFIRRLRNSPEDISSFFDALSGAVFRRGIRLFVPFLTMAVSSQILLYLGAYDWKWWSDDGLVALVEDSQGNPIRAPIRKHARFLYEYLGTVMSALNHGFGSRPIVGLNPALWTIPAEFRGSLLIYLCFVGLARVKHTIRLWILVSIAFVLLAEGMWELWTFIGGLLIAELHERSRCLLPWTNKGSASNTHESIDMSLRVRRRSRLAILLLWAFGLYLLCLPSQDVENQFGPVYGVATLFTLPHWRSRHAVEANYHGLGATLCVAALGAEPMLRRPFQSRLGQFFGRISFTLYLVHQLVARILMHRFRRFAILLLGEGWQMLATYSSKSALMVVMLWISEILVEVLDKGSVVLAKRLFEKWVVR</sequence>
<dbReference type="RefSeq" id="XP_033445872.1">
    <property type="nucleotide sequence ID" value="XM_033593476.1"/>
</dbReference>
<dbReference type="Proteomes" id="UP000800082">
    <property type="component" value="Unassembled WGS sequence"/>
</dbReference>
<feature type="transmembrane region" description="Helical" evidence="1">
    <location>
        <begin position="84"/>
        <end position="103"/>
    </location>
</feature>
<dbReference type="EMBL" id="ML978982">
    <property type="protein sequence ID" value="KAF1925620.1"/>
    <property type="molecule type" value="Genomic_DNA"/>
</dbReference>
<keyword evidence="1" id="KW-0472">Membrane</keyword>
<name>A0A6A5RE81_9PLEO</name>
<keyword evidence="4" id="KW-1185">Reference proteome</keyword>
<keyword evidence="1" id="KW-0812">Transmembrane</keyword>
<evidence type="ECO:0000256" key="1">
    <source>
        <dbReference type="SAM" id="Phobius"/>
    </source>
</evidence>
<dbReference type="PANTHER" id="PTHR23028">
    <property type="entry name" value="ACETYLTRANSFERASE"/>
    <property type="match status" value="1"/>
</dbReference>
<dbReference type="PANTHER" id="PTHR23028:SF134">
    <property type="entry name" value="PUTATIVE (AFU_ORTHOLOGUE AFUA_4G08520)-RELATED"/>
    <property type="match status" value="1"/>
</dbReference>
<dbReference type="GO" id="GO:0016747">
    <property type="term" value="F:acyltransferase activity, transferring groups other than amino-acyl groups"/>
    <property type="evidence" value="ECO:0007669"/>
    <property type="project" value="InterPro"/>
</dbReference>
<evidence type="ECO:0000313" key="4">
    <source>
        <dbReference type="Proteomes" id="UP000800082"/>
    </source>
</evidence>
<organism evidence="3 4">
    <name type="scientific">Didymella exigua CBS 183.55</name>
    <dbReference type="NCBI Taxonomy" id="1150837"/>
    <lineage>
        <taxon>Eukaryota</taxon>
        <taxon>Fungi</taxon>
        <taxon>Dikarya</taxon>
        <taxon>Ascomycota</taxon>
        <taxon>Pezizomycotina</taxon>
        <taxon>Dothideomycetes</taxon>
        <taxon>Pleosporomycetidae</taxon>
        <taxon>Pleosporales</taxon>
        <taxon>Pleosporineae</taxon>
        <taxon>Didymellaceae</taxon>
        <taxon>Didymella</taxon>
    </lineage>
</organism>
<dbReference type="InterPro" id="IPR002656">
    <property type="entry name" value="Acyl_transf_3_dom"/>
</dbReference>
<keyword evidence="1" id="KW-1133">Transmembrane helix</keyword>
<proteinExistence type="predicted"/>
<reference evidence="3" key="1">
    <citation type="journal article" date="2020" name="Stud. Mycol.">
        <title>101 Dothideomycetes genomes: a test case for predicting lifestyles and emergence of pathogens.</title>
        <authorList>
            <person name="Haridas S."/>
            <person name="Albert R."/>
            <person name="Binder M."/>
            <person name="Bloem J."/>
            <person name="Labutti K."/>
            <person name="Salamov A."/>
            <person name="Andreopoulos B."/>
            <person name="Baker S."/>
            <person name="Barry K."/>
            <person name="Bills G."/>
            <person name="Bluhm B."/>
            <person name="Cannon C."/>
            <person name="Castanera R."/>
            <person name="Culley D."/>
            <person name="Daum C."/>
            <person name="Ezra D."/>
            <person name="Gonzalez J."/>
            <person name="Henrissat B."/>
            <person name="Kuo A."/>
            <person name="Liang C."/>
            <person name="Lipzen A."/>
            <person name="Lutzoni F."/>
            <person name="Magnuson J."/>
            <person name="Mondo S."/>
            <person name="Nolan M."/>
            <person name="Ohm R."/>
            <person name="Pangilinan J."/>
            <person name="Park H.-J."/>
            <person name="Ramirez L."/>
            <person name="Alfaro M."/>
            <person name="Sun H."/>
            <person name="Tritt A."/>
            <person name="Yoshinaga Y."/>
            <person name="Zwiers L.-H."/>
            <person name="Turgeon B."/>
            <person name="Goodwin S."/>
            <person name="Spatafora J."/>
            <person name="Crous P."/>
            <person name="Grigoriev I."/>
        </authorList>
    </citation>
    <scope>NUCLEOTIDE SEQUENCE</scope>
    <source>
        <strain evidence="3">CBS 183.55</strain>
    </source>
</reference>
<dbReference type="GeneID" id="54351144"/>
<protein>
    <recommendedName>
        <fullName evidence="2">Acyltransferase 3 domain-containing protein</fullName>
    </recommendedName>
</protein>
<dbReference type="AlphaFoldDB" id="A0A6A5RE81"/>
<gene>
    <name evidence="3" type="ORF">M421DRAFT_423458</name>
</gene>
<dbReference type="OrthoDB" id="5819582at2759"/>
<evidence type="ECO:0000259" key="2">
    <source>
        <dbReference type="Pfam" id="PF01757"/>
    </source>
</evidence>